<evidence type="ECO:0000313" key="1">
    <source>
        <dbReference type="EMBL" id="SVB27101.1"/>
    </source>
</evidence>
<sequence length="92" mass="10470">INCEILNLHCIIFIVILAADKTIQKQTAGIQFSEIVPIDFTLCFSIYFVSPASEASQKIKVIMRLKSHSACHSCYSHHSWKKYQIMLLLVLS</sequence>
<protein>
    <submittedName>
        <fullName evidence="1">Uncharacterized protein</fullName>
    </submittedName>
</protein>
<organism evidence="1">
    <name type="scientific">marine metagenome</name>
    <dbReference type="NCBI Taxonomy" id="408172"/>
    <lineage>
        <taxon>unclassified sequences</taxon>
        <taxon>metagenomes</taxon>
        <taxon>ecological metagenomes</taxon>
    </lineage>
</organism>
<feature type="non-terminal residue" evidence="1">
    <location>
        <position position="1"/>
    </location>
</feature>
<accession>A0A382CN80</accession>
<name>A0A382CN80_9ZZZZ</name>
<dbReference type="AlphaFoldDB" id="A0A382CN80"/>
<proteinExistence type="predicted"/>
<reference evidence="1" key="1">
    <citation type="submission" date="2018-05" db="EMBL/GenBank/DDBJ databases">
        <authorList>
            <person name="Lanie J.A."/>
            <person name="Ng W.-L."/>
            <person name="Kazmierczak K.M."/>
            <person name="Andrzejewski T.M."/>
            <person name="Davidsen T.M."/>
            <person name="Wayne K.J."/>
            <person name="Tettelin H."/>
            <person name="Glass J.I."/>
            <person name="Rusch D."/>
            <person name="Podicherti R."/>
            <person name="Tsui H.-C.T."/>
            <person name="Winkler M.E."/>
        </authorList>
    </citation>
    <scope>NUCLEOTIDE SEQUENCE</scope>
</reference>
<dbReference type="EMBL" id="UINC01035148">
    <property type="protein sequence ID" value="SVB27101.1"/>
    <property type="molecule type" value="Genomic_DNA"/>
</dbReference>
<gene>
    <name evidence="1" type="ORF">METZ01_LOCUS179955</name>
</gene>